<dbReference type="AlphaFoldDB" id="A0A806C7Z0"/>
<name>A0A806C7Z0_9SPIR</name>
<keyword evidence="2" id="KW-1185">Reference proteome</keyword>
<evidence type="ECO:0000313" key="2">
    <source>
        <dbReference type="Proteomes" id="UP000006166"/>
    </source>
</evidence>
<proteinExistence type="predicted"/>
<protein>
    <submittedName>
        <fullName evidence="1">Uncharacterized protein</fullName>
    </submittedName>
</protein>
<evidence type="ECO:0000313" key="1">
    <source>
        <dbReference type="EMBL" id="ACN93429.1"/>
    </source>
</evidence>
<dbReference type="Pfam" id="PF03112">
    <property type="entry name" value="DUF244"/>
    <property type="match status" value="1"/>
</dbReference>
<dbReference type="EMBL" id="CP001520">
    <property type="protein sequence ID" value="ACN93429.1"/>
    <property type="molecule type" value="Genomic_DNA"/>
</dbReference>
<reference evidence="1 2" key="1">
    <citation type="journal article" date="2011" name="J. Bacteriol.">
        <title>Whole genome sequence of an unusual Borrelia burgdorferi sensu lato isolate.</title>
        <authorList>
            <person name="Casjens S.R."/>
            <person name="Fraser-Liggett C.M."/>
            <person name="Mongodin E.F."/>
            <person name="Qiu W.G."/>
            <person name="Dunn J.J."/>
            <person name="Luft B.J."/>
            <person name="Schutzer S.E."/>
        </authorList>
    </citation>
    <scope>NUCLEOTIDE SEQUENCE [LARGE SCALE GENOMIC DNA]</scope>
    <source>
        <strain evidence="1 2">SV1</strain>
    </source>
</reference>
<dbReference type="Proteomes" id="UP000006166">
    <property type="component" value="Plasmid SV1_cp32-4"/>
</dbReference>
<gene>
    <name evidence="1" type="ORF">BSV1_R40</name>
</gene>
<accession>A0A806C7Z0</accession>
<dbReference type="InterPro" id="IPR004335">
    <property type="entry name" value="DUF244"/>
</dbReference>
<sequence length="64" mass="7377">MPIDLINNVNYRFREFVFNYDSKEKAISDRFKELLPISSKVFLPKNISFANSAGVPIHMGTLKN</sequence>
<organism evidence="1 2">
    <name type="scientific">Borreliella finlandensis</name>
    <dbReference type="NCBI Taxonomy" id="498741"/>
    <lineage>
        <taxon>Bacteria</taxon>
        <taxon>Pseudomonadati</taxon>
        <taxon>Spirochaetota</taxon>
        <taxon>Spirochaetia</taxon>
        <taxon>Spirochaetales</taxon>
        <taxon>Borreliaceae</taxon>
        <taxon>Borreliella</taxon>
    </lineage>
</organism>
<keyword evidence="1" id="KW-0614">Plasmid</keyword>
<geneLocation type="plasmid" evidence="1 2">
    <name>SV1_cp32-4</name>
</geneLocation>